<dbReference type="EMBL" id="JAENHP010000004">
    <property type="protein sequence ID" value="MBM2617297.1"/>
    <property type="molecule type" value="Genomic_DNA"/>
</dbReference>
<dbReference type="CDD" id="cd04301">
    <property type="entry name" value="NAT_SF"/>
    <property type="match status" value="1"/>
</dbReference>
<accession>A0ABS2ABU0</accession>
<keyword evidence="3" id="KW-1185">Reference proteome</keyword>
<dbReference type="Proteomes" id="UP000632138">
    <property type="component" value="Unassembled WGS sequence"/>
</dbReference>
<dbReference type="PROSITE" id="PS51186">
    <property type="entry name" value="GNAT"/>
    <property type="match status" value="1"/>
</dbReference>
<protein>
    <submittedName>
        <fullName evidence="2">GNAT family N-acetyltransferase</fullName>
    </submittedName>
</protein>
<evidence type="ECO:0000259" key="1">
    <source>
        <dbReference type="PROSITE" id="PS51186"/>
    </source>
</evidence>
<dbReference type="Gene3D" id="3.40.630.30">
    <property type="match status" value="1"/>
</dbReference>
<evidence type="ECO:0000313" key="2">
    <source>
        <dbReference type="EMBL" id="MBM2617297.1"/>
    </source>
</evidence>
<organism evidence="2 3">
    <name type="scientific">Paractinoplanes ovalisporus</name>
    <dbReference type="NCBI Taxonomy" id="2810368"/>
    <lineage>
        <taxon>Bacteria</taxon>
        <taxon>Bacillati</taxon>
        <taxon>Actinomycetota</taxon>
        <taxon>Actinomycetes</taxon>
        <taxon>Micromonosporales</taxon>
        <taxon>Micromonosporaceae</taxon>
        <taxon>Paractinoplanes</taxon>
    </lineage>
</organism>
<reference evidence="2 3" key="1">
    <citation type="submission" date="2021-01" db="EMBL/GenBank/DDBJ databases">
        <title>Actinoplanes sp. nov. LDG1-06 isolated from lichen.</title>
        <authorList>
            <person name="Saeng-In P."/>
            <person name="Phongsopitanun W."/>
            <person name="Kanchanasin P."/>
            <person name="Yuki M."/>
            <person name="Kudo T."/>
            <person name="Ohkuma M."/>
            <person name="Tanasupawat S."/>
        </authorList>
    </citation>
    <scope>NUCLEOTIDE SEQUENCE [LARGE SCALE GENOMIC DNA]</scope>
    <source>
        <strain evidence="2 3">LDG1-06</strain>
    </source>
</reference>
<evidence type="ECO:0000313" key="3">
    <source>
        <dbReference type="Proteomes" id="UP000632138"/>
    </source>
</evidence>
<dbReference type="Pfam" id="PF00583">
    <property type="entry name" value="Acetyltransf_1"/>
    <property type="match status" value="1"/>
</dbReference>
<dbReference type="InterPro" id="IPR016181">
    <property type="entry name" value="Acyl_CoA_acyltransferase"/>
</dbReference>
<name>A0ABS2ABU0_9ACTN</name>
<dbReference type="RefSeq" id="WP_203377261.1">
    <property type="nucleotide sequence ID" value="NZ_JAENHP010000004.1"/>
</dbReference>
<gene>
    <name evidence="2" type="ORF">JIG36_17220</name>
</gene>
<feature type="domain" description="N-acetyltransferase" evidence="1">
    <location>
        <begin position="1"/>
        <end position="156"/>
    </location>
</feature>
<dbReference type="SUPFAM" id="SSF55729">
    <property type="entry name" value="Acyl-CoA N-acyltransferases (Nat)"/>
    <property type="match status" value="2"/>
</dbReference>
<dbReference type="InterPro" id="IPR000182">
    <property type="entry name" value="GNAT_dom"/>
</dbReference>
<sequence length="325" mass="36164">MRVSVGPLTSREIVFDIASVTAHHDCPDIPFSIRKNFLKIFDNPPPGSLVERYLGYLDGEPVGYLELDFPQLDNLELVGVDLMVLPGHRRQGLGRALYDVAVERAAAHDRKYLQGSSVDRHPDGKLFAESVGAKPGLTDIRSRLDVTALDEALLAELRSEAEKHAEGYTLRSWVGVPPDDLIDGVAYLEGRLNADAPTGDLVIEPEKMDADRLRQGEQSRQARGRVSYQTGALHDGRPVAWTWIVAEADQPVHAWQSTTIVDPDHRGHRLGMLVKIENLAYVRAAKPRLEAIDTFNAASNTYMLKVNRAMGFRAADAWIEWQKDL</sequence>
<comment type="caution">
    <text evidence="2">The sequence shown here is derived from an EMBL/GenBank/DDBJ whole genome shotgun (WGS) entry which is preliminary data.</text>
</comment>
<proteinExistence type="predicted"/>